<sequence>MVKIVKAEKVFQKKSGRPSKLYPEDQILMTLSYLREYPTFFHLGIKWGINESNADRIVIRTEKALINSGLFNLPGKKSVYQSQIHEIETVAVDVSEHEIERPQKKQKKYYSGKQKYHTIKSQVLANTKSAEIICTAFSNGKTHDFSLFKKSKIGMNKEVELLGDKGYQGIKKIHNNSRTPIKKTKNKELSQAEKVLNRQLAKARIIIENIHRSLNIFRILSSRYRNRRRRFGLRFNVDRWYL</sequence>
<reference evidence="9 10" key="1">
    <citation type="submission" date="2012-05" db="EMBL/GenBank/DDBJ databases">
        <title>Finished chromosome of genome of Oscillatoria sp. PCC 7112.</title>
        <authorList>
            <consortium name="US DOE Joint Genome Institute"/>
            <person name="Gugger M."/>
            <person name="Coursin T."/>
            <person name="Rippka R."/>
            <person name="Tandeau De Marsac N."/>
            <person name="Huntemann M."/>
            <person name="Wei C.-L."/>
            <person name="Han J."/>
            <person name="Detter J.C."/>
            <person name="Han C."/>
            <person name="Tapia R."/>
            <person name="Davenport K."/>
            <person name="Daligault H."/>
            <person name="Erkkila T."/>
            <person name="Gu W."/>
            <person name="Munk A.C.C."/>
            <person name="Teshima H."/>
            <person name="Xu Y."/>
            <person name="Chain P."/>
            <person name="Chen A."/>
            <person name="Krypides N."/>
            <person name="Mavromatis K."/>
            <person name="Markowitz V."/>
            <person name="Szeto E."/>
            <person name="Ivanova N."/>
            <person name="Mikhailova N."/>
            <person name="Ovchinnikova G."/>
            <person name="Pagani I."/>
            <person name="Pati A."/>
            <person name="Goodwin L."/>
            <person name="Peters L."/>
            <person name="Pitluck S."/>
            <person name="Woyke T."/>
            <person name="Kerfeld C."/>
        </authorList>
    </citation>
    <scope>NUCLEOTIDE SEQUENCE [LARGE SCALE GENOMIC DNA]</scope>
    <source>
        <strain evidence="9 10">PCC 7112</strain>
    </source>
</reference>
<feature type="domain" description="DDE Tnp4" evidence="7">
    <location>
        <begin position="92"/>
        <end position="227"/>
    </location>
</feature>
<feature type="domain" description="Transposase Helix-turn-helix" evidence="8">
    <location>
        <begin position="20"/>
        <end position="68"/>
    </location>
</feature>
<dbReference type="NCBIfam" id="NF033581">
    <property type="entry name" value="transpos_IS5_4"/>
    <property type="match status" value="1"/>
</dbReference>
<evidence type="ECO:0000256" key="4">
    <source>
        <dbReference type="ARBA" id="ARBA00022723"/>
    </source>
</evidence>
<evidence type="ECO:0000256" key="6">
    <source>
        <dbReference type="ARBA" id="ARBA00023172"/>
    </source>
</evidence>
<keyword evidence="6" id="KW-0233">DNA recombination</keyword>
<dbReference type="HOGENOM" id="CLU_073820_0_2_3"/>
<dbReference type="AlphaFoldDB" id="K9VLY8"/>
<evidence type="ECO:0000256" key="1">
    <source>
        <dbReference type="ARBA" id="ARBA00001968"/>
    </source>
</evidence>
<keyword evidence="5" id="KW-0238">DNA-binding</keyword>
<evidence type="ECO:0000259" key="8">
    <source>
        <dbReference type="Pfam" id="PF13613"/>
    </source>
</evidence>
<dbReference type="eggNOG" id="ENOG502ZJP3">
    <property type="taxonomic scope" value="Bacteria"/>
</dbReference>
<protein>
    <submittedName>
        <fullName evidence="9">Transposase IS4 family protein</fullName>
    </submittedName>
</protein>
<evidence type="ECO:0000256" key="2">
    <source>
        <dbReference type="ARBA" id="ARBA00010075"/>
    </source>
</evidence>
<evidence type="ECO:0000313" key="10">
    <source>
        <dbReference type="Proteomes" id="UP000010478"/>
    </source>
</evidence>
<gene>
    <name evidence="9" type="ORF">Osc7112_4830</name>
</gene>
<dbReference type="Pfam" id="PF13613">
    <property type="entry name" value="HTH_Tnp_4"/>
    <property type="match status" value="1"/>
</dbReference>
<accession>K9VLY8</accession>
<evidence type="ECO:0000313" key="9">
    <source>
        <dbReference type="EMBL" id="AFZ09103.1"/>
    </source>
</evidence>
<dbReference type="InterPro" id="IPR047959">
    <property type="entry name" value="Transpos_IS5"/>
</dbReference>
<dbReference type="Pfam" id="PF13359">
    <property type="entry name" value="DDE_Tnp_4"/>
    <property type="match status" value="1"/>
</dbReference>
<dbReference type="GO" id="GO:0003677">
    <property type="term" value="F:DNA binding"/>
    <property type="evidence" value="ECO:0007669"/>
    <property type="project" value="UniProtKB-KW"/>
</dbReference>
<dbReference type="Proteomes" id="UP000010478">
    <property type="component" value="Chromosome"/>
</dbReference>
<evidence type="ECO:0000256" key="5">
    <source>
        <dbReference type="ARBA" id="ARBA00023125"/>
    </source>
</evidence>
<organism evidence="9 10">
    <name type="scientific">Phormidium nigroviride PCC 7112</name>
    <dbReference type="NCBI Taxonomy" id="179408"/>
    <lineage>
        <taxon>Bacteria</taxon>
        <taxon>Bacillati</taxon>
        <taxon>Cyanobacteriota</taxon>
        <taxon>Cyanophyceae</taxon>
        <taxon>Oscillatoriophycideae</taxon>
        <taxon>Oscillatoriales</taxon>
        <taxon>Oscillatoriaceae</taxon>
        <taxon>Phormidium</taxon>
    </lineage>
</organism>
<dbReference type="InterPro" id="IPR027806">
    <property type="entry name" value="HARBI1_dom"/>
</dbReference>
<dbReference type="STRING" id="179408.Osc7112_4830"/>
<dbReference type="GO" id="GO:0046872">
    <property type="term" value="F:metal ion binding"/>
    <property type="evidence" value="ECO:0007669"/>
    <property type="project" value="UniProtKB-KW"/>
</dbReference>
<keyword evidence="4" id="KW-0479">Metal-binding</keyword>
<name>K9VLY8_9CYAN</name>
<comment type="similarity">
    <text evidence="2">Belongs to the transposase 11 family.</text>
</comment>
<dbReference type="InterPro" id="IPR027805">
    <property type="entry name" value="Transposase_HTH_dom"/>
</dbReference>
<dbReference type="PATRIC" id="fig|179408.3.peg.6002"/>
<keyword evidence="10" id="KW-1185">Reference proteome</keyword>
<comment type="cofactor">
    <cofactor evidence="1">
        <name>a divalent metal cation</name>
        <dbReference type="ChEBI" id="CHEBI:60240"/>
    </cofactor>
</comment>
<proteinExistence type="inferred from homology"/>
<evidence type="ECO:0000256" key="3">
    <source>
        <dbReference type="ARBA" id="ARBA00022578"/>
    </source>
</evidence>
<dbReference type="EMBL" id="CP003614">
    <property type="protein sequence ID" value="AFZ09103.1"/>
    <property type="molecule type" value="Genomic_DNA"/>
</dbReference>
<keyword evidence="3" id="KW-0815">Transposition</keyword>
<dbReference type="KEGG" id="oni:Osc7112_4830"/>
<dbReference type="GO" id="GO:0006310">
    <property type="term" value="P:DNA recombination"/>
    <property type="evidence" value="ECO:0007669"/>
    <property type="project" value="UniProtKB-KW"/>
</dbReference>
<dbReference type="GO" id="GO:0032196">
    <property type="term" value="P:transposition"/>
    <property type="evidence" value="ECO:0007669"/>
    <property type="project" value="UniProtKB-KW"/>
</dbReference>
<evidence type="ECO:0000259" key="7">
    <source>
        <dbReference type="Pfam" id="PF13359"/>
    </source>
</evidence>